<dbReference type="InterPro" id="IPR043504">
    <property type="entry name" value="Peptidase_S1_PA_chymotrypsin"/>
</dbReference>
<dbReference type="InterPro" id="IPR033116">
    <property type="entry name" value="TRYPSIN_SER"/>
</dbReference>
<sequence length="688" mass="75122">MHATMNIRNFFQIFAAVHSKSRKAKSKRVVGGTEAIPGRHSYAVSLVKNFGSIYCGGSLIAPDIVLSAAHCAGGSYAVLIGTHDLDSGEGDEVEVSQEIVHPDYDTKSEDNDFMVLILTRPTTVSVTHVQLNPDPLIPEVDTEAFVLGWGDTSADDSTKETSDLLLKVGVTVISNEECEAIKGKNKDKKTSYDGWITENMLCAIEENQDACQGDSGGPLVLEGDHDKGHDDILVGIVSWGIGCATNTFPGVYARVSSQYNWIRDQVCKHSSDPPVSFQCNDQSFQSIRTKEKAQRVIGGRESAGGRYSYAVSLADNIGAFCGASLIAPDVVLSAAHCSGGSYRAIIGRHDLDTNEGDEVEIKKEIVHPQYDASITDNDFMLLILERPTTAKVAMVQLNDDPLVPEVGSEVIVMGWGDTTADDLTMETSSVLMEVSVNVISNTQCQAAKGKHNGYSDSYDGWITEHMLCAVDENEDSCQGDSGGPLVVRNGNNKATGENDVQVGVVSWGIGCATNTYPGVYAPIRDDTNGTSHNIAIDWVPLLTEDFKTGYGFFNEIPNATSHYKFLKNRVGVVRLRNMGEGVSFNSRKILLNNTGYDWFSITLDMYAIDMTEEELFCLDYSRNSGVTWMEVVCIDNNQDFETNVWYSPDIEFPAGDGEDTLMIRFRNTGDVLLNKVEIYGLDLFDAES</sequence>
<reference evidence="6 7" key="1">
    <citation type="journal article" date="2020" name="G3 (Bethesda)">
        <title>Improved Reference Genome for Cyclotella cryptica CCMP332, a Model for Cell Wall Morphogenesis, Salinity Adaptation, and Lipid Production in Diatoms (Bacillariophyta).</title>
        <authorList>
            <person name="Roberts W.R."/>
            <person name="Downey K.M."/>
            <person name="Ruck E.C."/>
            <person name="Traller J.C."/>
            <person name="Alverson A.J."/>
        </authorList>
    </citation>
    <scope>NUCLEOTIDE SEQUENCE [LARGE SCALE GENOMIC DNA]</scope>
    <source>
        <strain evidence="6 7">CCMP332</strain>
    </source>
</reference>
<evidence type="ECO:0000256" key="1">
    <source>
        <dbReference type="ARBA" id="ARBA00007664"/>
    </source>
</evidence>
<dbReference type="PROSITE" id="PS00134">
    <property type="entry name" value="TRYPSIN_HIS"/>
    <property type="match status" value="2"/>
</dbReference>
<dbReference type="InterPro" id="IPR001314">
    <property type="entry name" value="Peptidase_S1A"/>
</dbReference>
<dbReference type="Gene3D" id="2.40.10.10">
    <property type="entry name" value="Trypsin-like serine proteases"/>
    <property type="match status" value="2"/>
</dbReference>
<dbReference type="InterPro" id="IPR009003">
    <property type="entry name" value="Peptidase_S1_PA"/>
</dbReference>
<dbReference type="EMBL" id="JABMIG020000013">
    <property type="protein sequence ID" value="KAL3803529.1"/>
    <property type="molecule type" value="Genomic_DNA"/>
</dbReference>
<comment type="similarity">
    <text evidence="1">Belongs to the peptidase S1 family.</text>
</comment>
<feature type="domain" description="Peptidase S1" evidence="5">
    <location>
        <begin position="29"/>
        <end position="267"/>
    </location>
</feature>
<dbReference type="GO" id="GO:0008236">
    <property type="term" value="F:serine-type peptidase activity"/>
    <property type="evidence" value="ECO:0007669"/>
    <property type="project" value="UniProtKB-KW"/>
</dbReference>
<evidence type="ECO:0000259" key="5">
    <source>
        <dbReference type="PROSITE" id="PS50240"/>
    </source>
</evidence>
<keyword evidence="7" id="KW-1185">Reference proteome</keyword>
<name>A0ABD3QT21_9STRA</name>
<evidence type="ECO:0000313" key="7">
    <source>
        <dbReference type="Proteomes" id="UP001516023"/>
    </source>
</evidence>
<dbReference type="PRINTS" id="PR00722">
    <property type="entry name" value="CHYMOTRYPSIN"/>
</dbReference>
<dbReference type="InterPro" id="IPR050430">
    <property type="entry name" value="Peptidase_S1"/>
</dbReference>
<protein>
    <recommendedName>
        <fullName evidence="5">Peptidase S1 domain-containing protein</fullName>
    </recommendedName>
</protein>
<keyword evidence="2" id="KW-0843">Virulence</keyword>
<dbReference type="Proteomes" id="UP001516023">
    <property type="component" value="Unassembled WGS sequence"/>
</dbReference>
<dbReference type="FunFam" id="2.40.10.10:FF:000178">
    <property type="entry name" value="Trypsin-like serine protease"/>
    <property type="match status" value="1"/>
</dbReference>
<dbReference type="InterPro" id="IPR018114">
    <property type="entry name" value="TRYPSIN_HIS"/>
</dbReference>
<gene>
    <name evidence="6" type="ORF">HJC23_014077</name>
</gene>
<dbReference type="SMART" id="SM00020">
    <property type="entry name" value="Tryp_SPc"/>
    <property type="match status" value="2"/>
</dbReference>
<dbReference type="CDD" id="cd00190">
    <property type="entry name" value="Tryp_SPc"/>
    <property type="match status" value="2"/>
</dbReference>
<proteinExistence type="inferred from homology"/>
<dbReference type="PANTHER" id="PTHR24276:SF91">
    <property type="entry name" value="AT26814P-RELATED"/>
    <property type="match status" value="1"/>
</dbReference>
<dbReference type="FunFam" id="2.40.10.10:FF:000002">
    <property type="entry name" value="Transmembrane protease serine"/>
    <property type="match status" value="1"/>
</dbReference>
<keyword evidence="3" id="KW-1015">Disulfide bond</keyword>
<keyword evidence="4" id="KW-0378">Hydrolase</keyword>
<evidence type="ECO:0000256" key="3">
    <source>
        <dbReference type="ARBA" id="ARBA00023157"/>
    </source>
</evidence>
<evidence type="ECO:0000256" key="2">
    <source>
        <dbReference type="ARBA" id="ARBA00023026"/>
    </source>
</evidence>
<evidence type="ECO:0000313" key="6">
    <source>
        <dbReference type="EMBL" id="KAL3803529.1"/>
    </source>
</evidence>
<keyword evidence="4" id="KW-0645">Protease</keyword>
<dbReference type="GO" id="GO:0006508">
    <property type="term" value="P:proteolysis"/>
    <property type="evidence" value="ECO:0007669"/>
    <property type="project" value="UniProtKB-KW"/>
</dbReference>
<dbReference type="SUPFAM" id="SSF50494">
    <property type="entry name" value="Trypsin-like serine proteases"/>
    <property type="match status" value="2"/>
</dbReference>
<comment type="caution">
    <text evidence="6">The sequence shown here is derived from an EMBL/GenBank/DDBJ whole genome shotgun (WGS) entry which is preliminary data.</text>
</comment>
<evidence type="ECO:0000256" key="4">
    <source>
        <dbReference type="RuleBase" id="RU363034"/>
    </source>
</evidence>
<dbReference type="PANTHER" id="PTHR24276">
    <property type="entry name" value="POLYSERASE-RELATED"/>
    <property type="match status" value="1"/>
</dbReference>
<feature type="domain" description="Peptidase S1" evidence="5">
    <location>
        <begin position="296"/>
        <end position="544"/>
    </location>
</feature>
<dbReference type="InterPro" id="IPR001254">
    <property type="entry name" value="Trypsin_dom"/>
</dbReference>
<keyword evidence="4" id="KW-0720">Serine protease</keyword>
<dbReference type="AlphaFoldDB" id="A0ABD3QT21"/>
<accession>A0ABD3QT21</accession>
<dbReference type="Pfam" id="PF00089">
    <property type="entry name" value="Trypsin"/>
    <property type="match status" value="2"/>
</dbReference>
<dbReference type="PROSITE" id="PS00135">
    <property type="entry name" value="TRYPSIN_SER"/>
    <property type="match status" value="2"/>
</dbReference>
<organism evidence="6 7">
    <name type="scientific">Cyclotella cryptica</name>
    <dbReference type="NCBI Taxonomy" id="29204"/>
    <lineage>
        <taxon>Eukaryota</taxon>
        <taxon>Sar</taxon>
        <taxon>Stramenopiles</taxon>
        <taxon>Ochrophyta</taxon>
        <taxon>Bacillariophyta</taxon>
        <taxon>Coscinodiscophyceae</taxon>
        <taxon>Thalassiosirophycidae</taxon>
        <taxon>Stephanodiscales</taxon>
        <taxon>Stephanodiscaceae</taxon>
        <taxon>Cyclotella</taxon>
    </lineage>
</organism>
<dbReference type="PROSITE" id="PS50240">
    <property type="entry name" value="TRYPSIN_DOM"/>
    <property type="match status" value="2"/>
</dbReference>